<dbReference type="AlphaFoldDB" id="A0A5C3FAD7"/>
<proteinExistence type="inferred from homology"/>
<dbReference type="SUPFAM" id="SSF49899">
    <property type="entry name" value="Concanavalin A-like lectins/glucanases"/>
    <property type="match status" value="1"/>
</dbReference>
<evidence type="ECO:0000313" key="6">
    <source>
        <dbReference type="Proteomes" id="UP000323386"/>
    </source>
</evidence>
<dbReference type="GO" id="GO:0005975">
    <property type="term" value="P:carbohydrate metabolic process"/>
    <property type="evidence" value="ECO:0007669"/>
    <property type="project" value="InterPro"/>
</dbReference>
<keyword evidence="3" id="KW-0472">Membrane</keyword>
<dbReference type="Proteomes" id="UP000323386">
    <property type="component" value="Unassembled WGS sequence"/>
</dbReference>
<dbReference type="InterPro" id="IPR050546">
    <property type="entry name" value="Glycosyl_Hydrlase_16"/>
</dbReference>
<feature type="compositionally biased region" description="Low complexity" evidence="2">
    <location>
        <begin position="60"/>
        <end position="75"/>
    </location>
</feature>
<protein>
    <submittedName>
        <fullName evidence="5">Related to beta-1,3-glucan binding protein</fullName>
    </submittedName>
</protein>
<dbReference type="InterPro" id="IPR000757">
    <property type="entry name" value="Beta-glucanase-like"/>
</dbReference>
<feature type="compositionally biased region" description="Basic residues" evidence="2">
    <location>
        <begin position="86"/>
        <end position="95"/>
    </location>
</feature>
<dbReference type="InterPro" id="IPR013320">
    <property type="entry name" value="ConA-like_dom_sf"/>
</dbReference>
<dbReference type="EMBL" id="OOIP01000027">
    <property type="protein sequence ID" value="SPO41428.1"/>
    <property type="molecule type" value="Genomic_DNA"/>
</dbReference>
<gene>
    <name evidence="5" type="ORF">PSFLO_06910</name>
</gene>
<organism evidence="5 6">
    <name type="scientific">Pseudozyma flocculosa</name>
    <dbReference type="NCBI Taxonomy" id="84751"/>
    <lineage>
        <taxon>Eukaryota</taxon>
        <taxon>Fungi</taxon>
        <taxon>Dikarya</taxon>
        <taxon>Basidiomycota</taxon>
        <taxon>Ustilaginomycotina</taxon>
        <taxon>Ustilaginomycetes</taxon>
        <taxon>Ustilaginales</taxon>
        <taxon>Ustilaginaceae</taxon>
        <taxon>Pseudozyma</taxon>
    </lineage>
</organism>
<feature type="compositionally biased region" description="Low complexity" evidence="2">
    <location>
        <begin position="24"/>
        <end position="35"/>
    </location>
</feature>
<dbReference type="OrthoDB" id="4781at2759"/>
<dbReference type="PANTHER" id="PTHR10963">
    <property type="entry name" value="GLYCOSYL HYDROLASE-RELATED"/>
    <property type="match status" value="1"/>
</dbReference>
<accession>A0A5C3FAD7</accession>
<dbReference type="GO" id="GO:0004553">
    <property type="term" value="F:hydrolase activity, hydrolyzing O-glycosyl compounds"/>
    <property type="evidence" value="ECO:0007669"/>
    <property type="project" value="InterPro"/>
</dbReference>
<keyword evidence="3" id="KW-0812">Transmembrane</keyword>
<evidence type="ECO:0000256" key="2">
    <source>
        <dbReference type="SAM" id="MobiDB-lite"/>
    </source>
</evidence>
<comment type="similarity">
    <text evidence="1">Belongs to the glycosyl hydrolase 16 family.</text>
</comment>
<keyword evidence="3" id="KW-1133">Transmembrane helix</keyword>
<feature type="transmembrane region" description="Helical" evidence="3">
    <location>
        <begin position="105"/>
        <end position="126"/>
    </location>
</feature>
<reference evidence="5 6" key="1">
    <citation type="submission" date="2018-03" db="EMBL/GenBank/DDBJ databases">
        <authorList>
            <person name="Guldener U."/>
        </authorList>
    </citation>
    <scope>NUCLEOTIDE SEQUENCE [LARGE SCALE GENOMIC DNA]</scope>
    <source>
        <strain evidence="5 6">DAOM196992</strain>
    </source>
</reference>
<sequence length="442" mass="48716">MTDTVPTLALRPSLTTSSTHSTKDGLTGKLTTLTGALRRQRNPQELSIDPGEKGPSQQASTTTPTTTTTEKTSPTFASSEATPRPRSWRGSKKGRAGILQRKPDLVLVALVLLGVVLSGIVVSRAWTRNPSQRLCLAFEDDFAPTQPGGTASLDAGRWEFLESIMGYGNLTFDFKTPSSSNTFVDDETLFLVPTVEAAAASGSNGAEYIASSRIRTKMAIGYGRVEVRARMPTGDWIWPSIRMLPATNAYGDWPRSGEIDIASSKGNAVLARSDRFVNAISSTLHWGFSIVTDQCAKTTAQSVVPRRYFDAGFHTYGLDWTPTSLTTWIDRPSRRVLHVDLGRSLFAWSRLPRLLYGERISDPWHGKRGAPFDQPFHLVLDVAVGGTSGYFADEDRAKPWQDQGIKPLADFWSAKDQWLPTWPQDASKRGMAVESVRMWQRC</sequence>
<evidence type="ECO:0000313" key="5">
    <source>
        <dbReference type="EMBL" id="SPO41428.1"/>
    </source>
</evidence>
<dbReference type="PROSITE" id="PS51762">
    <property type="entry name" value="GH16_2"/>
    <property type="match status" value="1"/>
</dbReference>
<evidence type="ECO:0000259" key="4">
    <source>
        <dbReference type="PROSITE" id="PS51762"/>
    </source>
</evidence>
<feature type="domain" description="GH16" evidence="4">
    <location>
        <begin position="122"/>
        <end position="442"/>
    </location>
</feature>
<feature type="region of interest" description="Disordered" evidence="2">
    <location>
        <begin position="1"/>
        <end position="95"/>
    </location>
</feature>
<dbReference type="Pfam" id="PF00722">
    <property type="entry name" value="Glyco_hydro_16"/>
    <property type="match status" value="1"/>
</dbReference>
<keyword evidence="6" id="KW-1185">Reference proteome</keyword>
<dbReference type="Gene3D" id="2.60.120.200">
    <property type="match status" value="1"/>
</dbReference>
<evidence type="ECO:0000256" key="1">
    <source>
        <dbReference type="ARBA" id="ARBA00006865"/>
    </source>
</evidence>
<name>A0A5C3FAD7_9BASI</name>
<evidence type="ECO:0000256" key="3">
    <source>
        <dbReference type="SAM" id="Phobius"/>
    </source>
</evidence>
<dbReference type="PANTHER" id="PTHR10963:SF55">
    <property type="entry name" value="GLYCOSIDE HYDROLASE FAMILY 16 PROTEIN"/>
    <property type="match status" value="1"/>
</dbReference>